<keyword evidence="5 7" id="KW-0378">Hydrolase</keyword>
<keyword evidence="7" id="KW-0698">rRNA processing</keyword>
<dbReference type="PROSITE" id="PS01306">
    <property type="entry name" value="UPF0054"/>
    <property type="match status" value="1"/>
</dbReference>
<keyword evidence="6 7" id="KW-0862">Zinc</keyword>
<evidence type="ECO:0000256" key="3">
    <source>
        <dbReference type="ARBA" id="ARBA00022723"/>
    </source>
</evidence>
<evidence type="ECO:0000313" key="8">
    <source>
        <dbReference type="EMBL" id="CDR33205.1"/>
    </source>
</evidence>
<organism evidence="8 9">
    <name type="scientific">Candidatus Criblamydia sequanensis CRIB-18</name>
    <dbReference type="NCBI Taxonomy" id="1437425"/>
    <lineage>
        <taxon>Bacteria</taxon>
        <taxon>Pseudomonadati</taxon>
        <taxon>Chlamydiota</taxon>
        <taxon>Chlamydiia</taxon>
        <taxon>Parachlamydiales</taxon>
        <taxon>Candidatus Criblamydiaceae</taxon>
        <taxon>Candidatus Criblamydia</taxon>
    </lineage>
</organism>
<dbReference type="GO" id="GO:0004222">
    <property type="term" value="F:metalloendopeptidase activity"/>
    <property type="evidence" value="ECO:0007669"/>
    <property type="project" value="InterPro"/>
</dbReference>
<name>A0A090D079_9BACT</name>
<feature type="binding site" evidence="7">
    <location>
        <position position="122"/>
    </location>
    <ligand>
        <name>Zn(2+)</name>
        <dbReference type="ChEBI" id="CHEBI:29105"/>
        <note>catalytic</note>
    </ligand>
</feature>
<dbReference type="EC" id="3.1.-.-" evidence="7"/>
<reference evidence="8" key="2">
    <citation type="submission" date="2014-09" db="EMBL/GenBank/DDBJ databases">
        <title>Criblamydia sequanensis harbors a mega-plasmid encoding arsenite resistance.</title>
        <authorList>
            <person name="Bertelli C."/>
            <person name="Goesmann A."/>
            <person name="Greub G."/>
        </authorList>
    </citation>
    <scope>NUCLEOTIDE SEQUENCE [LARGE SCALE GENOMIC DNA]</scope>
    <source>
        <strain evidence="8">CRIB-18</strain>
    </source>
</reference>
<evidence type="ECO:0000256" key="2">
    <source>
        <dbReference type="ARBA" id="ARBA00022722"/>
    </source>
</evidence>
<evidence type="ECO:0000256" key="7">
    <source>
        <dbReference type="HAMAP-Rule" id="MF_00009"/>
    </source>
</evidence>
<comment type="subcellular location">
    <subcellularLocation>
        <location evidence="7">Cytoplasm</location>
    </subcellularLocation>
</comment>
<dbReference type="HAMAP" id="MF_00009">
    <property type="entry name" value="Endoribonucl_YbeY"/>
    <property type="match status" value="1"/>
</dbReference>
<dbReference type="PANTHER" id="PTHR46986">
    <property type="entry name" value="ENDORIBONUCLEASE YBEY, CHLOROPLASTIC"/>
    <property type="match status" value="1"/>
</dbReference>
<comment type="caution">
    <text evidence="8">The sequence shown here is derived from an EMBL/GenBank/DDBJ whole genome shotgun (WGS) entry which is preliminary data.</text>
</comment>
<comment type="function">
    <text evidence="7">Single strand-specific metallo-endoribonuclease involved in late-stage 70S ribosome quality control and in maturation of the 3' terminus of the 16S rRNA.</text>
</comment>
<keyword evidence="2 7" id="KW-0540">Nuclease</keyword>
<keyword evidence="7" id="KW-0963">Cytoplasm</keyword>
<evidence type="ECO:0000256" key="4">
    <source>
        <dbReference type="ARBA" id="ARBA00022759"/>
    </source>
</evidence>
<evidence type="ECO:0000256" key="1">
    <source>
        <dbReference type="ARBA" id="ARBA00010875"/>
    </source>
</evidence>
<evidence type="ECO:0000313" key="9">
    <source>
        <dbReference type="Proteomes" id="UP000031552"/>
    </source>
</evidence>
<gene>
    <name evidence="7" type="primary">ybeY</name>
    <name evidence="8" type="ORF">CSEC_0366</name>
</gene>
<dbReference type="InterPro" id="IPR023091">
    <property type="entry name" value="MetalPrtase_cat_dom_sf_prd"/>
</dbReference>
<dbReference type="GO" id="GO:0005737">
    <property type="term" value="C:cytoplasm"/>
    <property type="evidence" value="ECO:0007669"/>
    <property type="project" value="UniProtKB-SubCell"/>
</dbReference>
<dbReference type="Pfam" id="PF02130">
    <property type="entry name" value="YbeY"/>
    <property type="match status" value="1"/>
</dbReference>
<feature type="binding site" evidence="7">
    <location>
        <position position="116"/>
    </location>
    <ligand>
        <name>Zn(2+)</name>
        <dbReference type="ChEBI" id="CHEBI:29105"/>
        <note>catalytic</note>
    </ligand>
</feature>
<dbReference type="PANTHER" id="PTHR46986:SF1">
    <property type="entry name" value="ENDORIBONUCLEASE YBEY, CHLOROPLASTIC"/>
    <property type="match status" value="1"/>
</dbReference>
<evidence type="ECO:0000256" key="6">
    <source>
        <dbReference type="ARBA" id="ARBA00022833"/>
    </source>
</evidence>
<evidence type="ECO:0000256" key="5">
    <source>
        <dbReference type="ARBA" id="ARBA00022801"/>
    </source>
</evidence>
<dbReference type="EMBL" id="CCEJ010000003">
    <property type="protein sequence ID" value="CDR33205.1"/>
    <property type="molecule type" value="Genomic_DNA"/>
</dbReference>
<dbReference type="AlphaFoldDB" id="A0A090D079"/>
<dbReference type="InterPro" id="IPR020549">
    <property type="entry name" value="YbeY_CS"/>
</dbReference>
<comment type="cofactor">
    <cofactor evidence="7">
        <name>Zn(2+)</name>
        <dbReference type="ChEBI" id="CHEBI:29105"/>
    </cofactor>
    <text evidence="7">Binds 1 zinc ion.</text>
</comment>
<dbReference type="GO" id="GO:0004521">
    <property type="term" value="F:RNA endonuclease activity"/>
    <property type="evidence" value="ECO:0007669"/>
    <property type="project" value="UniProtKB-UniRule"/>
</dbReference>
<reference evidence="8" key="1">
    <citation type="submission" date="2013-12" db="EMBL/GenBank/DDBJ databases">
        <authorList>
            <person name="Linke B."/>
        </authorList>
    </citation>
    <scope>NUCLEOTIDE SEQUENCE [LARGE SCALE GENOMIC DNA]</scope>
    <source>
        <strain evidence="8">CRIB-18</strain>
    </source>
</reference>
<keyword evidence="4 7" id="KW-0255">Endonuclease</keyword>
<dbReference type="STRING" id="1437425.CSEC_0366"/>
<accession>A0A090D079</accession>
<proteinExistence type="inferred from homology"/>
<keyword evidence="3 7" id="KW-0479">Metal-binding</keyword>
<protein>
    <recommendedName>
        <fullName evidence="7">Endoribonuclease YbeY</fullName>
        <ecNumber evidence="7">3.1.-.-</ecNumber>
    </recommendedName>
</protein>
<dbReference type="GO" id="GO:0008270">
    <property type="term" value="F:zinc ion binding"/>
    <property type="evidence" value="ECO:0007669"/>
    <property type="project" value="UniProtKB-UniRule"/>
</dbReference>
<feature type="binding site" evidence="7">
    <location>
        <position position="112"/>
    </location>
    <ligand>
        <name>Zn(2+)</name>
        <dbReference type="ChEBI" id="CHEBI:29105"/>
        <note>catalytic</note>
    </ligand>
</feature>
<dbReference type="SUPFAM" id="SSF55486">
    <property type="entry name" value="Metalloproteases ('zincins'), catalytic domain"/>
    <property type="match status" value="1"/>
</dbReference>
<dbReference type="eggNOG" id="COG0319">
    <property type="taxonomic scope" value="Bacteria"/>
</dbReference>
<sequence>MKVLVQNNQKDLKIKALQVKQLVKEALDFKKVPTKTVSIYFVTKKTISALHDEFFNDPSPTDCISFPLDPSDDEPDELSCLGEIFVCPKVAIEYASSENLPVNEEVSLYIIHGLLHLIGYDDITEIERKVMRSEEKKIMNHLKKQKLILEV</sequence>
<keyword evidence="7" id="KW-0690">Ribosome biogenesis</keyword>
<keyword evidence="9" id="KW-1185">Reference proteome</keyword>
<dbReference type="RefSeq" id="WP_041017199.1">
    <property type="nucleotide sequence ID" value="NZ_CCEJ010000003.1"/>
</dbReference>
<dbReference type="GO" id="GO:0006364">
    <property type="term" value="P:rRNA processing"/>
    <property type="evidence" value="ECO:0007669"/>
    <property type="project" value="UniProtKB-UniRule"/>
</dbReference>
<dbReference type="NCBIfam" id="TIGR00043">
    <property type="entry name" value="rRNA maturation RNase YbeY"/>
    <property type="match status" value="1"/>
</dbReference>
<dbReference type="InterPro" id="IPR002036">
    <property type="entry name" value="YbeY"/>
</dbReference>
<dbReference type="Proteomes" id="UP000031552">
    <property type="component" value="Unassembled WGS sequence"/>
</dbReference>
<dbReference type="Gene3D" id="3.40.390.30">
    <property type="entry name" value="Metalloproteases ('zincins'), catalytic domain"/>
    <property type="match status" value="1"/>
</dbReference>
<dbReference type="OrthoDB" id="9807740at2"/>
<comment type="similarity">
    <text evidence="1 7">Belongs to the endoribonuclease YbeY family.</text>
</comment>